<protein>
    <submittedName>
        <fullName evidence="1">Uncharacterized protein</fullName>
    </submittedName>
</protein>
<sequence>MIVDREHDNHQAINSSKFCVPRVAVKMRFDGAFNRHVWP</sequence>
<name>A0A653D5Y4_CALMS</name>
<reference evidence="1 2" key="1">
    <citation type="submission" date="2019-01" db="EMBL/GenBank/DDBJ databases">
        <authorList>
            <person name="Sayadi A."/>
        </authorList>
    </citation>
    <scope>NUCLEOTIDE SEQUENCE [LARGE SCALE GENOMIC DNA]</scope>
</reference>
<organism evidence="1 2">
    <name type="scientific">Callosobruchus maculatus</name>
    <name type="common">Southern cowpea weevil</name>
    <name type="synonym">Pulse bruchid</name>
    <dbReference type="NCBI Taxonomy" id="64391"/>
    <lineage>
        <taxon>Eukaryota</taxon>
        <taxon>Metazoa</taxon>
        <taxon>Ecdysozoa</taxon>
        <taxon>Arthropoda</taxon>
        <taxon>Hexapoda</taxon>
        <taxon>Insecta</taxon>
        <taxon>Pterygota</taxon>
        <taxon>Neoptera</taxon>
        <taxon>Endopterygota</taxon>
        <taxon>Coleoptera</taxon>
        <taxon>Polyphaga</taxon>
        <taxon>Cucujiformia</taxon>
        <taxon>Chrysomeloidea</taxon>
        <taxon>Chrysomelidae</taxon>
        <taxon>Bruchinae</taxon>
        <taxon>Bruchini</taxon>
        <taxon>Callosobruchus</taxon>
    </lineage>
</organism>
<evidence type="ECO:0000313" key="2">
    <source>
        <dbReference type="Proteomes" id="UP000410492"/>
    </source>
</evidence>
<keyword evidence="2" id="KW-1185">Reference proteome</keyword>
<dbReference type="Proteomes" id="UP000410492">
    <property type="component" value="Unassembled WGS sequence"/>
</dbReference>
<dbReference type="AlphaFoldDB" id="A0A653D5Y4"/>
<accession>A0A653D5Y4</accession>
<gene>
    <name evidence="1" type="ORF">CALMAC_LOCUS14738</name>
</gene>
<dbReference type="EMBL" id="CAACVG010010343">
    <property type="protein sequence ID" value="VEN55599.1"/>
    <property type="molecule type" value="Genomic_DNA"/>
</dbReference>
<proteinExistence type="predicted"/>
<evidence type="ECO:0000313" key="1">
    <source>
        <dbReference type="EMBL" id="VEN55599.1"/>
    </source>
</evidence>